<dbReference type="Pfam" id="PF14778">
    <property type="entry name" value="ODR4-like"/>
    <property type="match status" value="1"/>
</dbReference>
<evidence type="ECO:0000256" key="2">
    <source>
        <dbReference type="ARBA" id="ARBA00010131"/>
    </source>
</evidence>
<feature type="transmembrane region" description="Helical" evidence="6">
    <location>
        <begin position="439"/>
        <end position="459"/>
    </location>
</feature>
<name>A0A151WSY4_9HYME</name>
<protein>
    <submittedName>
        <fullName evidence="7">Protein odr-4 like protein</fullName>
    </submittedName>
</protein>
<evidence type="ECO:0000256" key="1">
    <source>
        <dbReference type="ARBA" id="ARBA00004370"/>
    </source>
</evidence>
<evidence type="ECO:0000256" key="4">
    <source>
        <dbReference type="ARBA" id="ARBA00022989"/>
    </source>
</evidence>
<reference evidence="7 8" key="1">
    <citation type="submission" date="2015-09" db="EMBL/GenBank/DDBJ databases">
        <title>Trachymyrmex zeteki WGS genome.</title>
        <authorList>
            <person name="Nygaard S."/>
            <person name="Hu H."/>
            <person name="Boomsma J."/>
            <person name="Zhang G."/>
        </authorList>
    </citation>
    <scope>NUCLEOTIDE SEQUENCE [LARGE SCALE GENOMIC DNA]</scope>
    <source>
        <strain evidence="7">Tzet28-1</strain>
        <tissue evidence="7">Whole body</tissue>
    </source>
</reference>
<dbReference type="GO" id="GO:0016020">
    <property type="term" value="C:membrane"/>
    <property type="evidence" value="ECO:0007669"/>
    <property type="project" value="UniProtKB-SubCell"/>
</dbReference>
<keyword evidence="5 6" id="KW-0472">Membrane</keyword>
<dbReference type="STRING" id="64791.A0A151WSY4"/>
<dbReference type="GO" id="GO:0008104">
    <property type="term" value="P:intracellular protein localization"/>
    <property type="evidence" value="ECO:0007669"/>
    <property type="project" value="TreeGrafter"/>
</dbReference>
<comment type="subcellular location">
    <subcellularLocation>
        <location evidence="1">Membrane</location>
    </subcellularLocation>
</comment>
<accession>A0A151WSY4</accession>
<evidence type="ECO:0000313" key="8">
    <source>
        <dbReference type="Proteomes" id="UP000075809"/>
    </source>
</evidence>
<dbReference type="EMBL" id="KQ982779">
    <property type="protein sequence ID" value="KYQ50735.1"/>
    <property type="molecule type" value="Genomic_DNA"/>
</dbReference>
<keyword evidence="8" id="KW-1185">Reference proteome</keyword>
<keyword evidence="3 6" id="KW-0812">Transmembrane</keyword>
<dbReference type="PANTHER" id="PTHR33966:SF1">
    <property type="entry name" value="PROTEIN ODR-4 HOMOLOG"/>
    <property type="match status" value="1"/>
</dbReference>
<evidence type="ECO:0000313" key="7">
    <source>
        <dbReference type="EMBL" id="KYQ50735.1"/>
    </source>
</evidence>
<sequence>MGRTIYVEEHLRTYLTSLAKPDGYVIGLILGQSAGQKDYIVHLAKTPPPLTKNVVEESLISSTVSAEQDATNIYIRSVKDIPMSWVADHAKHVTRMLPGGMWVLGVFIVGPEDTLDNTSNVQKLKSVLGAIHKTLSWNNKYLCGNNQDDKLILSFNSITQKYICKSIDIAKDSMLKPADWKFQEKATKWHQLETLVDFDRLYLIAVDKDPETLKKQLQNILTNIADLIDSSLVVIEGEVRSPDDTLETLGKRKKLSSKECKTKTDDSNNSFQVSLYIPCSQDNSNMNIRTTSCSTSIRLIGQLVSRTFVHHRASIAEATTAVKEDIVRSLASRLEMHWDSLIEEENGSPEENITLHEPPRRVLIPLPENKITLSDYLFPGEGPQEALLSLQELLDLNVQESQVQKEVELQADPIEFYCQSNVNTKPLDNNADTTGNYQMATYLTGLSVAFVILLVAILVHQLMI</sequence>
<evidence type="ECO:0000256" key="3">
    <source>
        <dbReference type="ARBA" id="ARBA00022692"/>
    </source>
</evidence>
<dbReference type="GO" id="GO:0012505">
    <property type="term" value="C:endomembrane system"/>
    <property type="evidence" value="ECO:0007669"/>
    <property type="project" value="TreeGrafter"/>
</dbReference>
<keyword evidence="4 6" id="KW-1133">Transmembrane helix</keyword>
<dbReference type="Proteomes" id="UP000075809">
    <property type="component" value="Unassembled WGS sequence"/>
</dbReference>
<dbReference type="OrthoDB" id="21458at2759"/>
<dbReference type="KEGG" id="mzt:108726845"/>
<evidence type="ECO:0000256" key="6">
    <source>
        <dbReference type="SAM" id="Phobius"/>
    </source>
</evidence>
<dbReference type="InterPro" id="IPR029454">
    <property type="entry name" value="ODR-4-like"/>
</dbReference>
<proteinExistence type="inferred from homology"/>
<evidence type="ECO:0000256" key="5">
    <source>
        <dbReference type="ARBA" id="ARBA00023136"/>
    </source>
</evidence>
<comment type="similarity">
    <text evidence="2">Belongs to the ODR-4 family.</text>
</comment>
<dbReference type="PANTHER" id="PTHR33966">
    <property type="entry name" value="PROTEIN ODR-4 HOMOLOG"/>
    <property type="match status" value="1"/>
</dbReference>
<dbReference type="AlphaFoldDB" id="A0A151WSY4"/>
<organism evidence="7 8">
    <name type="scientific">Mycetomoellerius zeteki</name>
    <dbReference type="NCBI Taxonomy" id="64791"/>
    <lineage>
        <taxon>Eukaryota</taxon>
        <taxon>Metazoa</taxon>
        <taxon>Ecdysozoa</taxon>
        <taxon>Arthropoda</taxon>
        <taxon>Hexapoda</taxon>
        <taxon>Insecta</taxon>
        <taxon>Pterygota</taxon>
        <taxon>Neoptera</taxon>
        <taxon>Endopterygota</taxon>
        <taxon>Hymenoptera</taxon>
        <taxon>Apocrita</taxon>
        <taxon>Aculeata</taxon>
        <taxon>Formicoidea</taxon>
        <taxon>Formicidae</taxon>
        <taxon>Myrmicinae</taxon>
        <taxon>Mycetomoellerius</taxon>
    </lineage>
</organism>
<gene>
    <name evidence="7" type="ORF">ALC60_10170</name>
</gene>